<feature type="region of interest" description="Disordered" evidence="1">
    <location>
        <begin position="204"/>
        <end position="267"/>
    </location>
</feature>
<keyword evidence="3" id="KW-1185">Reference proteome</keyword>
<gene>
    <name evidence="2" type="ORF">AMATHDRAFT_43846</name>
</gene>
<evidence type="ECO:0000313" key="3">
    <source>
        <dbReference type="Proteomes" id="UP000242287"/>
    </source>
</evidence>
<organism evidence="2 3">
    <name type="scientific">Amanita thiersii Skay4041</name>
    <dbReference type="NCBI Taxonomy" id="703135"/>
    <lineage>
        <taxon>Eukaryota</taxon>
        <taxon>Fungi</taxon>
        <taxon>Dikarya</taxon>
        <taxon>Basidiomycota</taxon>
        <taxon>Agaricomycotina</taxon>
        <taxon>Agaricomycetes</taxon>
        <taxon>Agaricomycetidae</taxon>
        <taxon>Agaricales</taxon>
        <taxon>Pluteineae</taxon>
        <taxon>Amanitaceae</taxon>
        <taxon>Amanita</taxon>
    </lineage>
</organism>
<feature type="compositionally biased region" description="Basic and acidic residues" evidence="1">
    <location>
        <begin position="204"/>
        <end position="257"/>
    </location>
</feature>
<reference evidence="2 3" key="1">
    <citation type="submission" date="2014-02" db="EMBL/GenBank/DDBJ databases">
        <title>Transposable element dynamics among asymbiotic and ectomycorrhizal Amanita fungi.</title>
        <authorList>
            <consortium name="DOE Joint Genome Institute"/>
            <person name="Hess J."/>
            <person name="Skrede I."/>
            <person name="Wolfe B."/>
            <person name="LaButti K."/>
            <person name="Ohm R.A."/>
            <person name="Grigoriev I.V."/>
            <person name="Pringle A."/>
        </authorList>
    </citation>
    <scope>NUCLEOTIDE SEQUENCE [LARGE SCALE GENOMIC DNA]</scope>
    <source>
        <strain evidence="2 3">SKay4041</strain>
    </source>
</reference>
<accession>A0A2A9N9P4</accession>
<sequence length="267" mass="30341">MNRWIVVSLMAYMKKGHECIVAELVAPVPEGATPVPIVYLKIHRTVKIDSGSKAATPVATSTAKLCGPVNDEVVRLENLDSERGNEPLVVANCAEKGLTLAMLANLAKAVNWFVYAIMDGLRNYEPEEGAFKNNLKTATWLCLVHFTYEDIEKAWKKEMVEFDNLVVQKLRNPNNELYKEGQEIIDALKTEVLDVRFQKAEADRKADDAKELERQAREEAPKAKEDMSRAKEGERQAKEREHRANERTAEAEERNHQLEQLVARLQR</sequence>
<evidence type="ECO:0000256" key="1">
    <source>
        <dbReference type="SAM" id="MobiDB-lite"/>
    </source>
</evidence>
<name>A0A2A9N9P4_9AGAR</name>
<protein>
    <submittedName>
        <fullName evidence="2">Uncharacterized protein</fullName>
    </submittedName>
</protein>
<evidence type="ECO:0000313" key="2">
    <source>
        <dbReference type="EMBL" id="PFH46004.1"/>
    </source>
</evidence>
<dbReference type="Proteomes" id="UP000242287">
    <property type="component" value="Unassembled WGS sequence"/>
</dbReference>
<dbReference type="EMBL" id="KZ302254">
    <property type="protein sequence ID" value="PFH46004.1"/>
    <property type="molecule type" value="Genomic_DNA"/>
</dbReference>
<dbReference type="AlphaFoldDB" id="A0A2A9N9P4"/>
<proteinExistence type="predicted"/>